<dbReference type="RefSeq" id="WP_086077664.1">
    <property type="nucleotide sequence ID" value="NZ_CP021111.1"/>
</dbReference>
<name>A0A1W6Z974_9BORD</name>
<dbReference type="STRING" id="463040.CAL15_05520"/>
<dbReference type="Pfam" id="PF09723">
    <property type="entry name" value="Zn_ribbon_8"/>
    <property type="match status" value="1"/>
</dbReference>
<feature type="domain" description="Putative regulatory protein FmdB zinc ribbon" evidence="1">
    <location>
        <begin position="1"/>
        <end position="41"/>
    </location>
</feature>
<evidence type="ECO:0000259" key="1">
    <source>
        <dbReference type="SMART" id="SM00834"/>
    </source>
</evidence>
<evidence type="ECO:0000313" key="2">
    <source>
        <dbReference type="EMBL" id="ARP93891.1"/>
    </source>
</evidence>
<dbReference type="Proteomes" id="UP000194161">
    <property type="component" value="Chromosome"/>
</dbReference>
<dbReference type="SMART" id="SM00834">
    <property type="entry name" value="CxxC_CXXC_SSSS"/>
    <property type="match status" value="1"/>
</dbReference>
<keyword evidence="3" id="KW-1185">Reference proteome</keyword>
<evidence type="ECO:0000313" key="3">
    <source>
        <dbReference type="Proteomes" id="UP000194161"/>
    </source>
</evidence>
<sequence>MPTYDYCCEQCGEFSALRPLARRNEPAACPACGAQSGRTLGAAPALGVIGGAMRRALAANERSAHEPRSTRAGHGMNCGCCSGGKRAGRTRIAADGSKTFAGARPWMIGH</sequence>
<accession>A0A1W6Z974</accession>
<dbReference type="OrthoDB" id="9813321at2"/>
<reference evidence="2 3" key="1">
    <citation type="submission" date="2017-05" db="EMBL/GenBank/DDBJ databases">
        <title>Complete and WGS of Bordetella genogroups.</title>
        <authorList>
            <person name="Spilker T."/>
            <person name="LiPuma J."/>
        </authorList>
    </citation>
    <scope>NUCLEOTIDE SEQUENCE [LARGE SCALE GENOMIC DNA]</scope>
    <source>
        <strain evidence="2 3">AU7206</strain>
    </source>
</reference>
<dbReference type="KEGG" id="bgm:CAL15_05520"/>
<organism evidence="2 3">
    <name type="scientific">Bordetella genomosp. 13</name>
    <dbReference type="NCBI Taxonomy" id="463040"/>
    <lineage>
        <taxon>Bacteria</taxon>
        <taxon>Pseudomonadati</taxon>
        <taxon>Pseudomonadota</taxon>
        <taxon>Betaproteobacteria</taxon>
        <taxon>Burkholderiales</taxon>
        <taxon>Alcaligenaceae</taxon>
        <taxon>Bordetella</taxon>
    </lineage>
</organism>
<dbReference type="InterPro" id="IPR013429">
    <property type="entry name" value="Regulatory_FmdB_Zinc_ribbon"/>
</dbReference>
<proteinExistence type="predicted"/>
<protein>
    <submittedName>
        <fullName evidence="2">FmdB family transcriptional regulator</fullName>
    </submittedName>
</protein>
<dbReference type="EMBL" id="CP021111">
    <property type="protein sequence ID" value="ARP93891.1"/>
    <property type="molecule type" value="Genomic_DNA"/>
</dbReference>
<dbReference type="AlphaFoldDB" id="A0A1W6Z974"/>
<dbReference type="NCBIfam" id="TIGR02605">
    <property type="entry name" value="CxxC_CxxC_SSSS"/>
    <property type="match status" value="1"/>
</dbReference>
<gene>
    <name evidence="2" type="ORF">CAL15_05520</name>
</gene>